<gene>
    <name evidence="2" type="ORF">BN1708_019998</name>
</gene>
<feature type="non-terminal residue" evidence="2">
    <location>
        <position position="105"/>
    </location>
</feature>
<name>A0A0G4MQB8_VERLO</name>
<sequence length="105" mass="12138">DHGHPQHGRRRLQPHRLRVRQLHRRRLAPVLHRHLPGVLVGRHCLHAAEPELHGQLPVLLLVLPGPEPHVPRHRPGHYHAPRGHPPDPDPRHPGLQLLRLLLRPQ</sequence>
<dbReference type="AlphaFoldDB" id="A0A0G4MQB8"/>
<evidence type="ECO:0000256" key="1">
    <source>
        <dbReference type="SAM" id="MobiDB-lite"/>
    </source>
</evidence>
<dbReference type="EMBL" id="CVQH01024089">
    <property type="protein sequence ID" value="CRK36478.1"/>
    <property type="molecule type" value="Genomic_DNA"/>
</dbReference>
<dbReference type="Proteomes" id="UP000044602">
    <property type="component" value="Unassembled WGS sequence"/>
</dbReference>
<evidence type="ECO:0000313" key="3">
    <source>
        <dbReference type="Proteomes" id="UP000044602"/>
    </source>
</evidence>
<organism evidence="2 3">
    <name type="scientific">Verticillium longisporum</name>
    <name type="common">Verticillium dahliae var. longisporum</name>
    <dbReference type="NCBI Taxonomy" id="100787"/>
    <lineage>
        <taxon>Eukaryota</taxon>
        <taxon>Fungi</taxon>
        <taxon>Dikarya</taxon>
        <taxon>Ascomycota</taxon>
        <taxon>Pezizomycotina</taxon>
        <taxon>Sordariomycetes</taxon>
        <taxon>Hypocreomycetidae</taxon>
        <taxon>Glomerellales</taxon>
        <taxon>Plectosphaerellaceae</taxon>
        <taxon>Verticillium</taxon>
    </lineage>
</organism>
<protein>
    <submittedName>
        <fullName evidence="2">Uncharacterized protein</fullName>
    </submittedName>
</protein>
<accession>A0A0G4MQB8</accession>
<proteinExistence type="predicted"/>
<feature type="compositionally biased region" description="Basic residues" evidence="1">
    <location>
        <begin position="71"/>
        <end position="82"/>
    </location>
</feature>
<reference evidence="2 3" key="1">
    <citation type="submission" date="2015-05" db="EMBL/GenBank/DDBJ databases">
        <authorList>
            <person name="Wang D.B."/>
            <person name="Wang M."/>
        </authorList>
    </citation>
    <scope>NUCLEOTIDE SEQUENCE [LARGE SCALE GENOMIC DNA]</scope>
    <source>
        <strain evidence="2">VL1</strain>
    </source>
</reference>
<feature type="region of interest" description="Disordered" evidence="1">
    <location>
        <begin position="70"/>
        <end position="94"/>
    </location>
</feature>
<keyword evidence="3" id="KW-1185">Reference proteome</keyword>
<evidence type="ECO:0000313" key="2">
    <source>
        <dbReference type="EMBL" id="CRK36478.1"/>
    </source>
</evidence>
<feature type="non-terminal residue" evidence="2">
    <location>
        <position position="1"/>
    </location>
</feature>